<reference evidence="1" key="1">
    <citation type="submission" date="2021-03" db="EMBL/GenBank/DDBJ databases">
        <title>Chromosome level genome of the anhydrobiotic midge Polypedilum vanderplanki.</title>
        <authorList>
            <person name="Yoshida Y."/>
            <person name="Kikawada T."/>
            <person name="Gusev O."/>
        </authorList>
    </citation>
    <scope>NUCLEOTIDE SEQUENCE</scope>
    <source>
        <strain evidence="1">NIAS01</strain>
        <tissue evidence="1">Whole body or cell culture</tissue>
    </source>
</reference>
<organism evidence="1 2">
    <name type="scientific">Polypedilum vanderplanki</name>
    <name type="common">Sleeping chironomid midge</name>
    <dbReference type="NCBI Taxonomy" id="319348"/>
    <lineage>
        <taxon>Eukaryota</taxon>
        <taxon>Metazoa</taxon>
        <taxon>Ecdysozoa</taxon>
        <taxon>Arthropoda</taxon>
        <taxon>Hexapoda</taxon>
        <taxon>Insecta</taxon>
        <taxon>Pterygota</taxon>
        <taxon>Neoptera</taxon>
        <taxon>Endopterygota</taxon>
        <taxon>Diptera</taxon>
        <taxon>Nematocera</taxon>
        <taxon>Chironomoidea</taxon>
        <taxon>Chironomidae</taxon>
        <taxon>Chironominae</taxon>
        <taxon>Polypedilum</taxon>
        <taxon>Polypedilum</taxon>
    </lineage>
</organism>
<protein>
    <submittedName>
        <fullName evidence="1">Uncharacterized protein</fullName>
    </submittedName>
</protein>
<evidence type="ECO:0000313" key="2">
    <source>
        <dbReference type="Proteomes" id="UP001107558"/>
    </source>
</evidence>
<dbReference type="SUPFAM" id="SSF52058">
    <property type="entry name" value="L domain-like"/>
    <property type="match status" value="1"/>
</dbReference>
<dbReference type="Gene3D" id="3.80.10.10">
    <property type="entry name" value="Ribonuclease Inhibitor"/>
    <property type="match status" value="1"/>
</dbReference>
<dbReference type="AlphaFoldDB" id="A0A9J6CDV9"/>
<accession>A0A9J6CDV9</accession>
<name>A0A9J6CDV9_POLVA</name>
<dbReference type="EMBL" id="JADBJN010000001">
    <property type="protein sequence ID" value="KAG5680266.1"/>
    <property type="molecule type" value="Genomic_DNA"/>
</dbReference>
<keyword evidence="2" id="KW-1185">Reference proteome</keyword>
<dbReference type="OrthoDB" id="10036850at2759"/>
<evidence type="ECO:0000313" key="1">
    <source>
        <dbReference type="EMBL" id="KAG5680266.1"/>
    </source>
</evidence>
<dbReference type="Proteomes" id="UP001107558">
    <property type="component" value="Chromosome 1"/>
</dbReference>
<gene>
    <name evidence="1" type="ORF">PVAND_009785</name>
</gene>
<proteinExistence type="predicted"/>
<sequence>MNIYIDYNKLEEIHPEILDGLENLKFVDLRRNKNINSYFDIDLYCLCTLEKLKEEMKFKCKPNALQIEELKEEIQSYKEFFQDYETLSQLNKQKNINLDTLDGRTIRAHFCLTDQYTCLNCENILILGDFNHKLKLGSPLKSFMLQSFDTRLFSPRESTTNARTVIDEVFGRIEDYNIEVFIYESYSSHHKPLVIQVHEL</sequence>
<comment type="caution">
    <text evidence="1">The sequence shown here is derived from an EMBL/GenBank/DDBJ whole genome shotgun (WGS) entry which is preliminary data.</text>
</comment>
<dbReference type="InterPro" id="IPR032675">
    <property type="entry name" value="LRR_dom_sf"/>
</dbReference>